<keyword evidence="5 10" id="KW-0732">Signal</keyword>
<evidence type="ECO:0000256" key="1">
    <source>
        <dbReference type="ARBA" id="ARBA00004609"/>
    </source>
</evidence>
<keyword evidence="8" id="KW-0449">Lipoprotein</keyword>
<evidence type="ECO:0000256" key="10">
    <source>
        <dbReference type="SAM" id="SignalP"/>
    </source>
</evidence>
<dbReference type="InterPro" id="IPR016140">
    <property type="entry name" value="Bifunc_inhib/LTP/seed_store"/>
</dbReference>
<evidence type="ECO:0000313" key="13">
    <source>
        <dbReference type="Proteomes" id="UP000231279"/>
    </source>
</evidence>
<keyword evidence="13" id="KW-1185">Reference proteome</keyword>
<feature type="signal peptide" evidence="10">
    <location>
        <begin position="1"/>
        <end position="23"/>
    </location>
</feature>
<evidence type="ECO:0000256" key="6">
    <source>
        <dbReference type="ARBA" id="ARBA00023157"/>
    </source>
</evidence>
<keyword evidence="4" id="KW-0472">Membrane</keyword>
<protein>
    <recommendedName>
        <fullName evidence="11">Bifunctional inhibitor/plant lipid transfer protein/seed storage helical domain-containing protein</fullName>
    </recommendedName>
</protein>
<feature type="chain" id="PRO_5013802592" description="Bifunctional inhibitor/plant lipid transfer protein/seed storage helical domain-containing protein" evidence="10">
    <location>
        <begin position="24"/>
        <end position="158"/>
    </location>
</feature>
<comment type="subcellular location">
    <subcellularLocation>
        <location evidence="1">Cell membrane</location>
        <topology evidence="1">Lipid-anchor</topology>
        <topology evidence="1">GPI-anchor</topology>
    </subcellularLocation>
</comment>
<keyword evidence="3" id="KW-1003">Cell membrane</keyword>
<evidence type="ECO:0000256" key="8">
    <source>
        <dbReference type="ARBA" id="ARBA00023288"/>
    </source>
</evidence>
<sequence length="158" mass="16330">MSRCIFLFFALISSWAFVGHSQGLPGGDSLPCIQKLMPCQPYLKGSSSPPASCCAPLKDIVAGDSECLCAVFNNQDILKSLNITRDDGLNLVKSCGANADTSICKKDTTPSGSPSTPAAPSTNSSTTAESPKSGAASISHVGVYLSLATILSLWVNSV</sequence>
<dbReference type="EMBL" id="NKXS01000467">
    <property type="protein sequence ID" value="PIN24062.1"/>
    <property type="molecule type" value="Genomic_DNA"/>
</dbReference>
<evidence type="ECO:0000256" key="4">
    <source>
        <dbReference type="ARBA" id="ARBA00022622"/>
    </source>
</evidence>
<dbReference type="SUPFAM" id="SSF47699">
    <property type="entry name" value="Bifunctional inhibitor/lipid-transfer protein/seed storage 2S albumin"/>
    <property type="match status" value="1"/>
</dbReference>
<dbReference type="OrthoDB" id="1925812at2759"/>
<dbReference type="Pfam" id="PF14368">
    <property type="entry name" value="LTP_2"/>
    <property type="match status" value="1"/>
</dbReference>
<evidence type="ECO:0000256" key="3">
    <source>
        <dbReference type="ARBA" id="ARBA00022475"/>
    </source>
</evidence>
<proteinExistence type="inferred from homology"/>
<evidence type="ECO:0000313" key="12">
    <source>
        <dbReference type="EMBL" id="PIN24062.1"/>
    </source>
</evidence>
<organism evidence="12 13">
    <name type="scientific">Handroanthus impetiginosus</name>
    <dbReference type="NCBI Taxonomy" id="429701"/>
    <lineage>
        <taxon>Eukaryota</taxon>
        <taxon>Viridiplantae</taxon>
        <taxon>Streptophyta</taxon>
        <taxon>Embryophyta</taxon>
        <taxon>Tracheophyta</taxon>
        <taxon>Spermatophyta</taxon>
        <taxon>Magnoliopsida</taxon>
        <taxon>eudicotyledons</taxon>
        <taxon>Gunneridae</taxon>
        <taxon>Pentapetalae</taxon>
        <taxon>asterids</taxon>
        <taxon>lamiids</taxon>
        <taxon>Lamiales</taxon>
        <taxon>Bignoniaceae</taxon>
        <taxon>Crescentiina</taxon>
        <taxon>Tabebuia alliance</taxon>
        <taxon>Handroanthus</taxon>
    </lineage>
</organism>
<dbReference type="Proteomes" id="UP000231279">
    <property type="component" value="Unassembled WGS sequence"/>
</dbReference>
<evidence type="ECO:0000256" key="7">
    <source>
        <dbReference type="ARBA" id="ARBA00023180"/>
    </source>
</evidence>
<feature type="domain" description="Bifunctional inhibitor/plant lipid transfer protein/seed storage helical" evidence="11">
    <location>
        <begin position="29"/>
        <end position="104"/>
    </location>
</feature>
<evidence type="ECO:0000256" key="2">
    <source>
        <dbReference type="ARBA" id="ARBA00009748"/>
    </source>
</evidence>
<dbReference type="Gene3D" id="1.10.110.10">
    <property type="entry name" value="Plant lipid-transfer and hydrophobic proteins"/>
    <property type="match status" value="1"/>
</dbReference>
<evidence type="ECO:0000256" key="5">
    <source>
        <dbReference type="ARBA" id="ARBA00022729"/>
    </source>
</evidence>
<dbReference type="InterPro" id="IPR043325">
    <property type="entry name" value="LTSS"/>
</dbReference>
<dbReference type="GO" id="GO:0005886">
    <property type="term" value="C:plasma membrane"/>
    <property type="evidence" value="ECO:0007669"/>
    <property type="project" value="UniProtKB-SubCell"/>
</dbReference>
<accession>A0A2G9I2S1</accession>
<feature type="compositionally biased region" description="Low complexity" evidence="9">
    <location>
        <begin position="109"/>
        <end position="131"/>
    </location>
</feature>
<comment type="similarity">
    <text evidence="2">Belongs to the plant LTP family.</text>
</comment>
<keyword evidence="4" id="KW-0336">GPI-anchor</keyword>
<dbReference type="InterPro" id="IPR036312">
    <property type="entry name" value="Bifun_inhib/LTP/seed_sf"/>
</dbReference>
<dbReference type="STRING" id="429701.A0A2G9I2S1"/>
<dbReference type="CDD" id="cd00010">
    <property type="entry name" value="AAI_LTSS"/>
    <property type="match status" value="1"/>
</dbReference>
<dbReference type="AlphaFoldDB" id="A0A2G9I2S1"/>
<reference evidence="13" key="1">
    <citation type="journal article" date="2018" name="Gigascience">
        <title>Genome assembly of the Pink Ipe (Handroanthus impetiginosus, Bignoniaceae), a highly valued, ecologically keystone Neotropical timber forest tree.</title>
        <authorList>
            <person name="Silva-Junior O.B."/>
            <person name="Grattapaglia D."/>
            <person name="Novaes E."/>
            <person name="Collevatti R.G."/>
        </authorList>
    </citation>
    <scope>NUCLEOTIDE SEQUENCE [LARGE SCALE GENOMIC DNA]</scope>
    <source>
        <strain evidence="13">cv. UFG-1</strain>
    </source>
</reference>
<keyword evidence="7" id="KW-0325">Glycoprotein</keyword>
<name>A0A2G9I2S1_9LAMI</name>
<dbReference type="GO" id="GO:0098552">
    <property type="term" value="C:side of membrane"/>
    <property type="evidence" value="ECO:0007669"/>
    <property type="project" value="UniProtKB-KW"/>
</dbReference>
<evidence type="ECO:0000259" key="11">
    <source>
        <dbReference type="Pfam" id="PF14368"/>
    </source>
</evidence>
<feature type="region of interest" description="Disordered" evidence="9">
    <location>
        <begin position="106"/>
        <end position="132"/>
    </location>
</feature>
<dbReference type="PANTHER" id="PTHR33044">
    <property type="entry name" value="BIFUNCTIONAL INHIBITOR/LIPID-TRANSFER PROTEIN/SEED STORAGE 2S ALBUMIN SUPERFAMILY PROTEIN-RELATED"/>
    <property type="match status" value="1"/>
</dbReference>
<keyword evidence="6" id="KW-1015">Disulfide bond</keyword>
<comment type="caution">
    <text evidence="12">The sequence shown here is derived from an EMBL/GenBank/DDBJ whole genome shotgun (WGS) entry which is preliminary data.</text>
</comment>
<gene>
    <name evidence="12" type="ORF">CDL12_03211</name>
</gene>
<evidence type="ECO:0000256" key="9">
    <source>
        <dbReference type="SAM" id="MobiDB-lite"/>
    </source>
</evidence>